<dbReference type="InterPro" id="IPR017871">
    <property type="entry name" value="ABC_transporter-like_CS"/>
</dbReference>
<comment type="subcellular location">
    <subcellularLocation>
        <location evidence="1">Cell membrane</location>
        <topology evidence="1">Multi-pass membrane protein</topology>
    </subcellularLocation>
</comment>
<dbReference type="InterPro" id="IPR027417">
    <property type="entry name" value="P-loop_NTPase"/>
</dbReference>
<feature type="compositionally biased region" description="Basic residues" evidence="9">
    <location>
        <begin position="11"/>
        <end position="20"/>
    </location>
</feature>
<feature type="domain" description="ABC transporter" evidence="11">
    <location>
        <begin position="363"/>
        <end position="597"/>
    </location>
</feature>
<evidence type="ECO:0000313" key="14">
    <source>
        <dbReference type="Proteomes" id="UP000214880"/>
    </source>
</evidence>
<dbReference type="PANTHER" id="PTHR43394:SF1">
    <property type="entry name" value="ATP-BINDING CASSETTE SUB-FAMILY B MEMBER 10, MITOCHONDRIAL"/>
    <property type="match status" value="1"/>
</dbReference>
<dbReference type="Pfam" id="PF00664">
    <property type="entry name" value="ABC_membrane"/>
    <property type="match status" value="1"/>
</dbReference>
<dbReference type="PROSITE" id="PS50893">
    <property type="entry name" value="ABC_TRANSPORTER_2"/>
    <property type="match status" value="1"/>
</dbReference>
<evidence type="ECO:0000256" key="4">
    <source>
        <dbReference type="ARBA" id="ARBA00022692"/>
    </source>
</evidence>
<dbReference type="FunFam" id="1.20.1560.10:FF:000011">
    <property type="entry name" value="Multidrug ABC transporter ATP-binding protein"/>
    <property type="match status" value="1"/>
</dbReference>
<evidence type="ECO:0000256" key="9">
    <source>
        <dbReference type="SAM" id="MobiDB-lite"/>
    </source>
</evidence>
<evidence type="ECO:0000256" key="5">
    <source>
        <dbReference type="ARBA" id="ARBA00022741"/>
    </source>
</evidence>
<dbReference type="CDD" id="cd18547">
    <property type="entry name" value="ABC_6TM_Tm288_like"/>
    <property type="match status" value="1"/>
</dbReference>
<organism evidence="13 14">
    <name type="scientific">Dendrosporobacter quercicolus</name>
    <dbReference type="NCBI Taxonomy" id="146817"/>
    <lineage>
        <taxon>Bacteria</taxon>
        <taxon>Bacillati</taxon>
        <taxon>Bacillota</taxon>
        <taxon>Negativicutes</taxon>
        <taxon>Selenomonadales</taxon>
        <taxon>Sporomusaceae</taxon>
        <taxon>Dendrosporobacter</taxon>
    </lineage>
</organism>
<dbReference type="InterPro" id="IPR039421">
    <property type="entry name" value="Type_1_exporter"/>
</dbReference>
<keyword evidence="14" id="KW-1185">Reference proteome</keyword>
<dbReference type="Gene3D" id="3.40.50.300">
    <property type="entry name" value="P-loop containing nucleotide triphosphate hydrolases"/>
    <property type="match status" value="1"/>
</dbReference>
<evidence type="ECO:0000256" key="6">
    <source>
        <dbReference type="ARBA" id="ARBA00022840"/>
    </source>
</evidence>
<feature type="transmembrane region" description="Helical" evidence="10">
    <location>
        <begin position="85"/>
        <end position="103"/>
    </location>
</feature>
<evidence type="ECO:0000259" key="11">
    <source>
        <dbReference type="PROSITE" id="PS50893"/>
    </source>
</evidence>
<keyword evidence="5" id="KW-0547">Nucleotide-binding</keyword>
<dbReference type="CDD" id="cd03254">
    <property type="entry name" value="ABCC_Glucan_exporter_like"/>
    <property type="match status" value="1"/>
</dbReference>
<gene>
    <name evidence="13" type="ORF">SAMN04488502_109105</name>
</gene>
<dbReference type="EMBL" id="FNHB01000009">
    <property type="protein sequence ID" value="SDM96188.1"/>
    <property type="molecule type" value="Genomic_DNA"/>
</dbReference>
<feature type="transmembrane region" description="Helical" evidence="10">
    <location>
        <begin position="188"/>
        <end position="205"/>
    </location>
</feature>
<dbReference type="GO" id="GO:0015421">
    <property type="term" value="F:ABC-type oligopeptide transporter activity"/>
    <property type="evidence" value="ECO:0007669"/>
    <property type="project" value="TreeGrafter"/>
</dbReference>
<evidence type="ECO:0000256" key="3">
    <source>
        <dbReference type="ARBA" id="ARBA00022475"/>
    </source>
</evidence>
<proteinExistence type="predicted"/>
<dbReference type="GO" id="GO:0016887">
    <property type="term" value="F:ATP hydrolysis activity"/>
    <property type="evidence" value="ECO:0007669"/>
    <property type="project" value="InterPro"/>
</dbReference>
<evidence type="ECO:0000256" key="1">
    <source>
        <dbReference type="ARBA" id="ARBA00004651"/>
    </source>
</evidence>
<dbReference type="PROSITE" id="PS50929">
    <property type="entry name" value="ABC_TM1F"/>
    <property type="match status" value="1"/>
</dbReference>
<dbReference type="OrthoDB" id="9762778at2"/>
<dbReference type="GO" id="GO:0005524">
    <property type="term" value="F:ATP binding"/>
    <property type="evidence" value="ECO:0007669"/>
    <property type="project" value="UniProtKB-KW"/>
</dbReference>
<dbReference type="Gene3D" id="1.20.1560.10">
    <property type="entry name" value="ABC transporter type 1, transmembrane domain"/>
    <property type="match status" value="1"/>
</dbReference>
<dbReference type="SUPFAM" id="SSF52540">
    <property type="entry name" value="P-loop containing nucleoside triphosphate hydrolases"/>
    <property type="match status" value="1"/>
</dbReference>
<evidence type="ECO:0000313" key="13">
    <source>
        <dbReference type="EMBL" id="SDM96188.1"/>
    </source>
</evidence>
<dbReference type="InterPro" id="IPR036640">
    <property type="entry name" value="ABC1_TM_sf"/>
</dbReference>
<dbReference type="Proteomes" id="UP000214880">
    <property type="component" value="Unassembled WGS sequence"/>
</dbReference>
<dbReference type="InterPro" id="IPR003439">
    <property type="entry name" value="ABC_transporter-like_ATP-bd"/>
</dbReference>
<keyword evidence="7 10" id="KW-1133">Transmembrane helix</keyword>
<keyword evidence="3" id="KW-1003">Cell membrane</keyword>
<evidence type="ECO:0000256" key="8">
    <source>
        <dbReference type="ARBA" id="ARBA00023136"/>
    </source>
</evidence>
<feature type="transmembrane region" description="Helical" evidence="10">
    <location>
        <begin position="42"/>
        <end position="65"/>
    </location>
</feature>
<evidence type="ECO:0000256" key="10">
    <source>
        <dbReference type="SAM" id="Phobius"/>
    </source>
</evidence>
<dbReference type="STRING" id="146817.SAMN04488502_109105"/>
<dbReference type="AlphaFoldDB" id="A0A1G9XHG3"/>
<dbReference type="InterPro" id="IPR011527">
    <property type="entry name" value="ABC1_TM_dom"/>
</dbReference>
<feature type="transmembrane region" description="Helical" evidence="10">
    <location>
        <begin position="280"/>
        <end position="307"/>
    </location>
</feature>
<protein>
    <submittedName>
        <fullName evidence="13">ATP-binding cassette, subfamily B</fullName>
    </submittedName>
</protein>
<feature type="region of interest" description="Disordered" evidence="9">
    <location>
        <begin position="1"/>
        <end position="22"/>
    </location>
</feature>
<feature type="domain" description="ABC transmembrane type-1" evidence="12">
    <location>
        <begin position="44"/>
        <end position="329"/>
    </location>
</feature>
<accession>A0A1G9XHG3</accession>
<evidence type="ECO:0000256" key="7">
    <source>
        <dbReference type="ARBA" id="ARBA00022989"/>
    </source>
</evidence>
<evidence type="ECO:0000256" key="2">
    <source>
        <dbReference type="ARBA" id="ARBA00022448"/>
    </source>
</evidence>
<dbReference type="SUPFAM" id="SSF90123">
    <property type="entry name" value="ABC transporter transmembrane region"/>
    <property type="match status" value="1"/>
</dbReference>
<dbReference type="InterPro" id="IPR003593">
    <property type="entry name" value="AAA+_ATPase"/>
</dbReference>
<keyword evidence="8 10" id="KW-0472">Membrane</keyword>
<dbReference type="FunFam" id="3.40.50.300:FF:000287">
    <property type="entry name" value="Multidrug ABC transporter ATP-binding protein"/>
    <property type="match status" value="1"/>
</dbReference>
<reference evidence="13 14" key="1">
    <citation type="submission" date="2016-10" db="EMBL/GenBank/DDBJ databases">
        <authorList>
            <person name="de Groot N.N."/>
        </authorList>
    </citation>
    <scope>NUCLEOTIDE SEQUENCE [LARGE SCALE GENOMIC DNA]</scope>
    <source>
        <strain evidence="13 14">DSM 1736</strain>
    </source>
</reference>
<dbReference type="RefSeq" id="WP_092074460.1">
    <property type="nucleotide sequence ID" value="NZ_FNHB01000009.1"/>
</dbReference>
<dbReference type="GO" id="GO:0005886">
    <property type="term" value="C:plasma membrane"/>
    <property type="evidence" value="ECO:0007669"/>
    <property type="project" value="UniProtKB-SubCell"/>
</dbReference>
<sequence length="609" mass="67038">MANQPMTGGRLSRRGKKTGSKAKSFTGTLRRLWRYLAAEKNCLAIISLLVCVDILLTLLGPYLIGVYVDAIAVDSGAIDFDLLKLLLVILGGAYVGESVLAFVKNWLMAGVSQRVVGELRRSLFGKLQKLPVAFFDRHPHGELMSRLANDIDQVSGTIAQSSVQLISGFIAITGSFIMMLVLSPLLTLASLITVPLVLLLSRTIARKTAVLFKEQQVQLGRLNSQVEETVSGIEVIRAFNYEQQAIDEFKTINQELTAVGTKAQIWSGFMMPLMNVINNIGFAAIAIAGGALAVQEVVTVGIIASFISYSRQFVRPLNDLGNIYNILQSGVAGAERVFEILDEQEELPDQRGAKLLAQPRGQVAFENVSFGYQEGLPILHNIHFSVKAGSVTALVGPTGAGKTTIINLLTRFYDVNSGRILIDGGDIREYSRDSLRKCFGIVLQDTYLFSGTIRDNIKYGRPEAADEEVKAAALQANAHYFIERLPRQYDTILTENGGNLSHGEKQLLALARVILTNPAILILDEATSSIDTRTEFYIQDALRRMMAGRTSFVIAHRLNTIRHADVILVISRGTIVEQGRHEELLAQRGAYYRLQQPLTEQFQDQAAIR</sequence>
<dbReference type="Pfam" id="PF00005">
    <property type="entry name" value="ABC_tran"/>
    <property type="match status" value="1"/>
</dbReference>
<keyword evidence="4 10" id="KW-0812">Transmembrane</keyword>
<evidence type="ECO:0000259" key="12">
    <source>
        <dbReference type="PROSITE" id="PS50929"/>
    </source>
</evidence>
<name>A0A1G9XHG3_9FIRM</name>
<keyword evidence="6 13" id="KW-0067">ATP-binding</keyword>
<keyword evidence="2" id="KW-0813">Transport</keyword>
<dbReference type="SMART" id="SM00382">
    <property type="entry name" value="AAA"/>
    <property type="match status" value="1"/>
</dbReference>
<dbReference type="PROSITE" id="PS00211">
    <property type="entry name" value="ABC_TRANSPORTER_1"/>
    <property type="match status" value="1"/>
</dbReference>
<dbReference type="PANTHER" id="PTHR43394">
    <property type="entry name" value="ATP-DEPENDENT PERMEASE MDL1, MITOCHONDRIAL"/>
    <property type="match status" value="1"/>
</dbReference>